<comment type="caution">
    <text evidence="1">The sequence shown here is derived from an EMBL/GenBank/DDBJ whole genome shotgun (WGS) entry which is preliminary data.</text>
</comment>
<dbReference type="InterPro" id="IPR021730">
    <property type="entry name" value="YdbH"/>
</dbReference>
<dbReference type="Pfam" id="PF11739">
    <property type="entry name" value="YdbH-like"/>
    <property type="match status" value="1"/>
</dbReference>
<dbReference type="PROSITE" id="PS51318">
    <property type="entry name" value="TAT"/>
    <property type="match status" value="1"/>
</dbReference>
<accession>A0ABW2KS53</accession>
<organism evidence="1 2">
    <name type="scientific">Rhodocista pekingensis</name>
    <dbReference type="NCBI Taxonomy" id="201185"/>
    <lineage>
        <taxon>Bacteria</taxon>
        <taxon>Pseudomonadati</taxon>
        <taxon>Pseudomonadota</taxon>
        <taxon>Alphaproteobacteria</taxon>
        <taxon>Rhodospirillales</taxon>
        <taxon>Azospirillaceae</taxon>
        <taxon>Rhodocista</taxon>
    </lineage>
</organism>
<evidence type="ECO:0000313" key="1">
    <source>
        <dbReference type="EMBL" id="MFC7332228.1"/>
    </source>
</evidence>
<protein>
    <submittedName>
        <fullName evidence="1">YdbH domain-containing protein</fullName>
    </submittedName>
</protein>
<sequence>MSVPGPRPQNGRRKGRRAALAALLAGTAALGLLAVTLPGLAESQVQAALRAAGWEQAEVALDRLGLTGAEAAVRLSGDQGVDRVSVAYSPGGLLAGRIDRVTLVGARLRLAADAGGIRLEGRTVETGSAEDPSGGIPALPVDRIVIERGSLTVATPAGETVLSLSATLDQPDPGGYVVDALLGLDIAGAAGLGTLSARLAPDGALAGELDIQPAPGDGAGSMSGSAELSWRPGGLPEGRARVQVRGAEMRLPERLSLDLDWRGAGSRQELAAVLRAPGGTAVQVTGNAAPGPDGAPAFSALADLTFPDLAGALALAGLDLPVRGRALLSLRAAGPLDGSVPPLELVLRGDRLGWPGVTDAATVEAAGRLRRDGGALLFEATADATAELAPTPDLATRLPEALRGDGPWFLALRPGTDPAAEPLRLRFEAGGEGATLALTGGLGAEIGQAVLGGGIDRLELRLRDGGLAGATLALAGGRVELPPYGGVAAGVTLTADYRPGDGTPPLRVEAAASSLRVGPGTGWVAPLSATATLGGDPLGRLDFTAEGQGAEGFLVIDATGAHDVASGTGSAKLVLHPLRFREGGRTPAELFPVLSGTVEEARGRIGLRAGIGWGPKASKGSAELLLDDLTLAGPSFRAQGVNGVLTASSLRPLATPGEQLLSAALLDVGLPLTDGLIRFGLAGGKTLTLAQASFAWAGGTVSAAPVTASLSAPRHELALEARGLRLGEVLGTAGVEGLAGSGILNGRIPVIVSGSRIRFEGGRLEAEAPGTLRYDPAVPPDFLDASKNENTALVMQVLEDFHYQQLGIGIDGTVGGEMRVTLNIRGANPEFYGGYPVALNLNLSGALDTILRSGLGAYRIPDAVKARIEQYGKAQ</sequence>
<evidence type="ECO:0000313" key="2">
    <source>
        <dbReference type="Proteomes" id="UP001596456"/>
    </source>
</evidence>
<gene>
    <name evidence="1" type="ORF">ACFQPS_03575</name>
</gene>
<dbReference type="InterPro" id="IPR006311">
    <property type="entry name" value="TAT_signal"/>
</dbReference>
<dbReference type="EMBL" id="JBHTCM010000004">
    <property type="protein sequence ID" value="MFC7332228.1"/>
    <property type="molecule type" value="Genomic_DNA"/>
</dbReference>
<proteinExistence type="predicted"/>
<dbReference type="Proteomes" id="UP001596456">
    <property type="component" value="Unassembled WGS sequence"/>
</dbReference>
<dbReference type="RefSeq" id="WP_377356495.1">
    <property type="nucleotide sequence ID" value="NZ_JBHTCM010000004.1"/>
</dbReference>
<reference evidence="2" key="1">
    <citation type="journal article" date="2019" name="Int. J. Syst. Evol. Microbiol.">
        <title>The Global Catalogue of Microorganisms (GCM) 10K type strain sequencing project: providing services to taxonomists for standard genome sequencing and annotation.</title>
        <authorList>
            <consortium name="The Broad Institute Genomics Platform"/>
            <consortium name="The Broad Institute Genome Sequencing Center for Infectious Disease"/>
            <person name="Wu L."/>
            <person name="Ma J."/>
        </authorList>
    </citation>
    <scope>NUCLEOTIDE SEQUENCE [LARGE SCALE GENOMIC DNA]</scope>
    <source>
        <strain evidence="2">CGMCC 1.16275</strain>
    </source>
</reference>
<keyword evidence="2" id="KW-1185">Reference proteome</keyword>
<name>A0ABW2KS53_9PROT</name>